<evidence type="ECO:0000313" key="3">
    <source>
        <dbReference type="Proteomes" id="UP000007394"/>
    </source>
</evidence>
<dbReference type="CDD" id="cd05403">
    <property type="entry name" value="NT_KNTase_like"/>
    <property type="match status" value="1"/>
</dbReference>
<protein>
    <submittedName>
        <fullName evidence="2">Putative nucleotidyltransferase</fullName>
    </submittedName>
</protein>
<keyword evidence="2" id="KW-0808">Transferase</keyword>
<dbReference type="STRING" id="945713.IALB_1762"/>
<dbReference type="RefSeq" id="WP_014560620.1">
    <property type="nucleotide sequence ID" value="NC_017464.1"/>
</dbReference>
<organism evidence="2 3">
    <name type="scientific">Ignavibacterium album (strain DSM 19864 / JCM 16511 / NBRC 101810 / Mat9-16)</name>
    <dbReference type="NCBI Taxonomy" id="945713"/>
    <lineage>
        <taxon>Bacteria</taxon>
        <taxon>Pseudomonadati</taxon>
        <taxon>Ignavibacteriota</taxon>
        <taxon>Ignavibacteria</taxon>
        <taxon>Ignavibacteriales</taxon>
        <taxon>Ignavibacteriaceae</taxon>
        <taxon>Ignavibacterium</taxon>
    </lineage>
</organism>
<name>I0AKG2_IGNAJ</name>
<dbReference type="AlphaFoldDB" id="I0AKG2"/>
<dbReference type="PANTHER" id="PTHR43852">
    <property type="entry name" value="NUCLEOTIDYLTRANSFERASE"/>
    <property type="match status" value="1"/>
</dbReference>
<sequence length="140" mass="16679">MDKDKIKKKIYDYLISLDEISFAYLFGSFVEKEKYRDIDIAVYLKDDFNYKDFTKYPFGYQSAILGKLSLELKTDKIDLVILNEADILLFQKIITSGELLFERDKSLRVYVTNSIRKEYIDTIPYRNLKFKTIKKKLNAR</sequence>
<dbReference type="EMBL" id="CP003418">
    <property type="protein sequence ID" value="AFH49469.1"/>
    <property type="molecule type" value="Genomic_DNA"/>
</dbReference>
<proteinExistence type="predicted"/>
<gene>
    <name evidence="2" type="ordered locus">IALB_1762</name>
</gene>
<dbReference type="SUPFAM" id="SSF81301">
    <property type="entry name" value="Nucleotidyltransferase"/>
    <property type="match status" value="1"/>
</dbReference>
<dbReference type="Pfam" id="PF18765">
    <property type="entry name" value="Polbeta"/>
    <property type="match status" value="1"/>
</dbReference>
<keyword evidence="3" id="KW-1185">Reference proteome</keyword>
<dbReference type="NCBIfam" id="NF047752">
    <property type="entry name" value="MntA_antitoxin"/>
    <property type="match status" value="1"/>
</dbReference>
<accession>I0AKG2</accession>
<evidence type="ECO:0000259" key="1">
    <source>
        <dbReference type="Pfam" id="PF18765"/>
    </source>
</evidence>
<dbReference type="InterPro" id="IPR041633">
    <property type="entry name" value="Polbeta"/>
</dbReference>
<dbReference type="KEGG" id="ial:IALB_1762"/>
<dbReference type="InterPro" id="IPR052930">
    <property type="entry name" value="TA_antitoxin_MntA"/>
</dbReference>
<dbReference type="Proteomes" id="UP000007394">
    <property type="component" value="Chromosome"/>
</dbReference>
<reference evidence="2 3" key="1">
    <citation type="journal article" date="2012" name="Front. Microbiol.">
        <title>Complete genome of Ignavibacterium album, a metabolically versatile, flagellated, facultative anaerobe from the phylum Chlorobi.</title>
        <authorList>
            <person name="Liu Z."/>
            <person name="Frigaard N.-U."/>
            <person name="Vogl K."/>
            <person name="Iino T."/>
            <person name="Ohkuma M."/>
            <person name="Overmann J."/>
            <person name="Bryant D.A."/>
        </authorList>
    </citation>
    <scope>NUCLEOTIDE SEQUENCE [LARGE SCALE GENOMIC DNA]</scope>
    <source>
        <strain evidence="3">DSM 19864 / JCM 16511 / NBRC 101810 / Mat9-16</strain>
    </source>
</reference>
<dbReference type="Gene3D" id="3.30.460.10">
    <property type="entry name" value="Beta Polymerase, domain 2"/>
    <property type="match status" value="1"/>
</dbReference>
<dbReference type="HOGENOM" id="CLU_130257_1_1_10"/>
<dbReference type="eggNOG" id="COG1708">
    <property type="taxonomic scope" value="Bacteria"/>
</dbReference>
<dbReference type="PANTHER" id="PTHR43852:SF3">
    <property type="entry name" value="NUCLEOTIDYLTRANSFERASE"/>
    <property type="match status" value="1"/>
</dbReference>
<dbReference type="OrthoDB" id="90159at2"/>
<dbReference type="GO" id="GO:0016740">
    <property type="term" value="F:transferase activity"/>
    <property type="evidence" value="ECO:0007669"/>
    <property type="project" value="UniProtKB-KW"/>
</dbReference>
<feature type="domain" description="Polymerase beta nucleotidyltransferase" evidence="1">
    <location>
        <begin position="8"/>
        <end position="105"/>
    </location>
</feature>
<dbReference type="InterPro" id="IPR043519">
    <property type="entry name" value="NT_sf"/>
</dbReference>
<evidence type="ECO:0000313" key="2">
    <source>
        <dbReference type="EMBL" id="AFH49469.1"/>
    </source>
</evidence>